<dbReference type="Proteomes" id="UP000320184">
    <property type="component" value="Unassembled WGS sequence"/>
</dbReference>
<dbReference type="InterPro" id="IPR025965">
    <property type="entry name" value="FlgD/Vpr_Ig-like"/>
</dbReference>
<organism evidence="2 3">
    <name type="scientific">Eiseniibacteriota bacterium</name>
    <dbReference type="NCBI Taxonomy" id="2212470"/>
    <lineage>
        <taxon>Bacteria</taxon>
        <taxon>Candidatus Eiseniibacteriota</taxon>
    </lineage>
</organism>
<dbReference type="InterPro" id="IPR026444">
    <property type="entry name" value="Secre_tail"/>
</dbReference>
<dbReference type="NCBIfam" id="TIGR04183">
    <property type="entry name" value="Por_Secre_tail"/>
    <property type="match status" value="1"/>
</dbReference>
<proteinExistence type="predicted"/>
<evidence type="ECO:0000259" key="1">
    <source>
        <dbReference type="Pfam" id="PF13860"/>
    </source>
</evidence>
<evidence type="ECO:0000313" key="3">
    <source>
        <dbReference type="Proteomes" id="UP000320184"/>
    </source>
</evidence>
<dbReference type="AlphaFoldDB" id="A0A538SE47"/>
<evidence type="ECO:0000313" key="2">
    <source>
        <dbReference type="EMBL" id="TMQ49656.1"/>
    </source>
</evidence>
<protein>
    <submittedName>
        <fullName evidence="2">T9SS type A sorting domain-containing protein</fullName>
    </submittedName>
</protein>
<sequence length="259" mass="27283">DDVFCCALRILERRACAGCPADTSHPRREDGIRVVFGTPVTTGAGIDVPLEIHGAQRIGGTKLAFDYPDDRYELTSVEFPAWGDGDWLHLSEARDGQIVLGLVRLGTALALSPGEEVVNVLIHLALKPGQSPGGALAIAESQFSGPDGVRLDVPMAQGPLPLAGTGRLLLSAARPNPFTAATTFTLTLDRSSDVEVGIFDVGGRLVATLHRGRLAAGTREFTWNGVRAGGSAAPSGIYFYRAGANGQVVSRKMVLLRGN</sequence>
<name>A0A538SE47_UNCEI</name>
<feature type="domain" description="FlgD/Vpr Ig-like" evidence="1">
    <location>
        <begin position="180"/>
        <end position="244"/>
    </location>
</feature>
<dbReference type="Gene3D" id="2.60.40.4070">
    <property type="match status" value="1"/>
</dbReference>
<reference evidence="2 3" key="1">
    <citation type="journal article" date="2019" name="Nat. Microbiol.">
        <title>Mediterranean grassland soil C-N compound turnover is dependent on rainfall and depth, and is mediated by genomically divergent microorganisms.</title>
        <authorList>
            <person name="Diamond S."/>
            <person name="Andeer P.F."/>
            <person name="Li Z."/>
            <person name="Crits-Christoph A."/>
            <person name="Burstein D."/>
            <person name="Anantharaman K."/>
            <person name="Lane K.R."/>
            <person name="Thomas B.C."/>
            <person name="Pan C."/>
            <person name="Northen T.R."/>
            <person name="Banfield J.F."/>
        </authorList>
    </citation>
    <scope>NUCLEOTIDE SEQUENCE [LARGE SCALE GENOMIC DNA]</scope>
    <source>
        <strain evidence="2">WS_3</strain>
    </source>
</reference>
<comment type="caution">
    <text evidence="2">The sequence shown here is derived from an EMBL/GenBank/DDBJ whole genome shotgun (WGS) entry which is preliminary data.</text>
</comment>
<feature type="non-terminal residue" evidence="2">
    <location>
        <position position="1"/>
    </location>
</feature>
<gene>
    <name evidence="2" type="ORF">E6K73_09525</name>
</gene>
<dbReference type="EMBL" id="VBOT01000119">
    <property type="protein sequence ID" value="TMQ49656.1"/>
    <property type="molecule type" value="Genomic_DNA"/>
</dbReference>
<dbReference type="Pfam" id="PF13860">
    <property type="entry name" value="FlgD_ig"/>
    <property type="match status" value="1"/>
</dbReference>
<accession>A0A538SE47</accession>